<dbReference type="OrthoDB" id="3196806at2"/>
<feature type="transmembrane region" description="Helical" evidence="2">
    <location>
        <begin position="546"/>
        <end position="563"/>
    </location>
</feature>
<dbReference type="Proteomes" id="UP000184612">
    <property type="component" value="Unassembled WGS sequence"/>
</dbReference>
<feature type="transmembrane region" description="Helical" evidence="2">
    <location>
        <begin position="501"/>
        <end position="520"/>
    </location>
</feature>
<organism evidence="3 4">
    <name type="scientific">Anaerocolumna xylanovorans DSM 12503</name>
    <dbReference type="NCBI Taxonomy" id="1121345"/>
    <lineage>
        <taxon>Bacteria</taxon>
        <taxon>Bacillati</taxon>
        <taxon>Bacillota</taxon>
        <taxon>Clostridia</taxon>
        <taxon>Lachnospirales</taxon>
        <taxon>Lachnospiraceae</taxon>
        <taxon>Anaerocolumna</taxon>
    </lineage>
</organism>
<keyword evidence="4" id="KW-1185">Reference proteome</keyword>
<evidence type="ECO:0000313" key="3">
    <source>
        <dbReference type="EMBL" id="SHO42957.1"/>
    </source>
</evidence>
<feature type="transmembrane region" description="Helical" evidence="2">
    <location>
        <begin position="115"/>
        <end position="135"/>
    </location>
</feature>
<feature type="transmembrane region" description="Helical" evidence="2">
    <location>
        <begin position="437"/>
        <end position="452"/>
    </location>
</feature>
<feature type="transmembrane region" description="Helical" evidence="2">
    <location>
        <begin position="247"/>
        <end position="267"/>
    </location>
</feature>
<feature type="transmembrane region" description="Helical" evidence="2">
    <location>
        <begin position="569"/>
        <end position="590"/>
    </location>
</feature>
<dbReference type="PANTHER" id="PTHR38434:SF1">
    <property type="entry name" value="BLL2549 PROTEIN"/>
    <property type="match status" value="1"/>
</dbReference>
<keyword evidence="2" id="KW-0812">Transmembrane</keyword>
<keyword evidence="2" id="KW-0472">Membrane</keyword>
<feature type="transmembrane region" description="Helical" evidence="2">
    <location>
        <begin position="602"/>
        <end position="620"/>
    </location>
</feature>
<feature type="transmembrane region" description="Helical" evidence="2">
    <location>
        <begin position="366"/>
        <end position="383"/>
    </location>
</feature>
<dbReference type="EMBL" id="FRFD01000003">
    <property type="protein sequence ID" value="SHO42957.1"/>
    <property type="molecule type" value="Genomic_DNA"/>
</dbReference>
<dbReference type="RefSeq" id="WP_073586809.1">
    <property type="nucleotide sequence ID" value="NZ_FRFD01000003.1"/>
</dbReference>
<gene>
    <name evidence="3" type="ORF">SAMN02745217_00038</name>
</gene>
<feature type="transmembrane region" description="Helical" evidence="2">
    <location>
        <begin position="464"/>
        <end position="481"/>
    </location>
</feature>
<dbReference type="InterPro" id="IPR019286">
    <property type="entry name" value="DUF2339_TM"/>
</dbReference>
<feature type="transmembrane region" description="Helical" evidence="2">
    <location>
        <begin position="389"/>
        <end position="406"/>
    </location>
</feature>
<sequence>MKSLEERITELEQRVAYLECVIKESEFDKSGMPGTETADKETERAMLIQGEVRRKEPAAAIRTQPEEDKESKNEGNKDKEALVGKYLIGALAAMLIFIGAISFIGLVWNRMTPEVKLLIITSAGAILTGLGFWLIRTKKNPITSIILGTGAGLLFIAILSANLAFHLIGNNISIFLAGIWAVFFILSSRYTNLFFTTIIAYIGSYIALLLGLTLIQGDMDLLVMALFVSSISAVMLYKTFKGNKTELVTSIVLSIVSYATILFRCYMDGAAGAEQLLDSYAVQTVTIIIVYLLMNLFYKKINHGGTTPAYLGVSVTTTILTILYISNLSDNYLDLKGITCYILFFAVNLVQFLLNSVFYKEMEKWLTRYYAVILAAVSFLINVKLYQVPTGIILIGLLLVASERVFKKEVHSLLIGFIILFDSFFLISNYSDNLICSVYGLIQLGLLVYVLWQSSSLKKYKQINILKLIGIAVIMMNSFGIPSNVINCIHAPHISRYTDNAAGYFLAVLAVIALVKVGYFKNWENEQFKFWGTNDSLENDKKMHRLVCLLTTILYFYGLSEIAAADRTFLRLIFTLAVTAVALMQSKIILSDNSRYKQLTGIWIVLKYLILTWTILWAFLDTEIASVVYSIVGLIVAIGSISVGFKLKIKSIRQYGLVLTILMVAKFIFVDLNQENSITRVFALIIGGSLCFLISFIYNKLSQNYS</sequence>
<dbReference type="AlphaFoldDB" id="A0A1M7XW52"/>
<accession>A0A1M7XW52</accession>
<protein>
    <submittedName>
        <fullName evidence="3">Predicted membrane protein</fullName>
    </submittedName>
</protein>
<feature type="transmembrane region" description="Helical" evidence="2">
    <location>
        <begin position="167"/>
        <end position="186"/>
    </location>
</feature>
<feature type="compositionally biased region" description="Basic and acidic residues" evidence="1">
    <location>
        <begin position="64"/>
        <end position="75"/>
    </location>
</feature>
<evidence type="ECO:0000313" key="4">
    <source>
        <dbReference type="Proteomes" id="UP000184612"/>
    </source>
</evidence>
<evidence type="ECO:0000256" key="2">
    <source>
        <dbReference type="SAM" id="Phobius"/>
    </source>
</evidence>
<feature type="region of interest" description="Disordered" evidence="1">
    <location>
        <begin position="49"/>
        <end position="75"/>
    </location>
</feature>
<feature type="transmembrane region" description="Helical" evidence="2">
    <location>
        <begin position="86"/>
        <end position="109"/>
    </location>
</feature>
<feature type="transmembrane region" description="Helical" evidence="2">
    <location>
        <begin position="626"/>
        <end position="645"/>
    </location>
</feature>
<feature type="transmembrane region" description="Helical" evidence="2">
    <location>
        <begin position="279"/>
        <end position="298"/>
    </location>
</feature>
<name>A0A1M7XW52_9FIRM</name>
<feature type="transmembrane region" description="Helical" evidence="2">
    <location>
        <begin position="335"/>
        <end position="354"/>
    </location>
</feature>
<proteinExistence type="predicted"/>
<dbReference type="STRING" id="1121345.SAMN02745217_00038"/>
<reference evidence="3 4" key="1">
    <citation type="submission" date="2016-12" db="EMBL/GenBank/DDBJ databases">
        <authorList>
            <person name="Song W.-J."/>
            <person name="Kurnit D.M."/>
        </authorList>
    </citation>
    <scope>NUCLEOTIDE SEQUENCE [LARGE SCALE GENOMIC DNA]</scope>
    <source>
        <strain evidence="3 4">DSM 12503</strain>
    </source>
</reference>
<feature type="transmembrane region" description="Helical" evidence="2">
    <location>
        <begin position="221"/>
        <end position="240"/>
    </location>
</feature>
<feature type="transmembrane region" description="Helical" evidence="2">
    <location>
        <begin position="413"/>
        <end position="431"/>
    </location>
</feature>
<feature type="transmembrane region" description="Helical" evidence="2">
    <location>
        <begin position="681"/>
        <end position="698"/>
    </location>
</feature>
<feature type="transmembrane region" description="Helical" evidence="2">
    <location>
        <begin position="142"/>
        <end position="161"/>
    </location>
</feature>
<keyword evidence="2" id="KW-1133">Transmembrane helix</keyword>
<dbReference type="Pfam" id="PF10101">
    <property type="entry name" value="DUF2339"/>
    <property type="match status" value="1"/>
</dbReference>
<feature type="transmembrane region" description="Helical" evidence="2">
    <location>
        <begin position="652"/>
        <end position="669"/>
    </location>
</feature>
<feature type="transmembrane region" description="Helical" evidence="2">
    <location>
        <begin position="310"/>
        <end position="329"/>
    </location>
</feature>
<evidence type="ECO:0000256" key="1">
    <source>
        <dbReference type="SAM" id="MobiDB-lite"/>
    </source>
</evidence>
<dbReference type="PANTHER" id="PTHR38434">
    <property type="entry name" value="BLL2549 PROTEIN"/>
    <property type="match status" value="1"/>
</dbReference>
<feature type="transmembrane region" description="Helical" evidence="2">
    <location>
        <begin position="193"/>
        <end position="215"/>
    </location>
</feature>